<name>A0A1I1J8D3_9ACTN</name>
<evidence type="ECO:0000313" key="3">
    <source>
        <dbReference type="Proteomes" id="UP000199207"/>
    </source>
</evidence>
<dbReference type="EMBL" id="FOLM01000003">
    <property type="protein sequence ID" value="SFC44814.1"/>
    <property type="molecule type" value="Genomic_DNA"/>
</dbReference>
<dbReference type="Pfam" id="PF21068">
    <property type="entry name" value="ATPgraspMvdD"/>
    <property type="match status" value="1"/>
</dbReference>
<proteinExistence type="predicted"/>
<gene>
    <name evidence="2" type="ORF">SAMN05421773_103321</name>
</gene>
<evidence type="ECO:0000259" key="1">
    <source>
        <dbReference type="Pfam" id="PF21068"/>
    </source>
</evidence>
<reference evidence="2 3" key="1">
    <citation type="submission" date="2016-10" db="EMBL/GenBank/DDBJ databases">
        <authorList>
            <person name="de Groot N.N."/>
        </authorList>
    </citation>
    <scope>NUCLEOTIDE SEQUENCE [LARGE SCALE GENOMIC DNA]</scope>
    <source>
        <strain evidence="2 3">CGMCC 4.5739</strain>
    </source>
</reference>
<keyword evidence="3" id="KW-1185">Reference proteome</keyword>
<feature type="domain" description="MvdD-like pre-ATP grasp" evidence="1">
    <location>
        <begin position="2"/>
        <end position="118"/>
    </location>
</feature>
<evidence type="ECO:0000313" key="2">
    <source>
        <dbReference type="EMBL" id="SFC44814.1"/>
    </source>
</evidence>
<protein>
    <submittedName>
        <fullName evidence="2">ATP-grasp ribosomal peptide maturase, SAV_5884 family</fullName>
    </submittedName>
</protein>
<dbReference type="InterPro" id="IPR048936">
    <property type="entry name" value="MvdD-like_ATPgrasp"/>
</dbReference>
<dbReference type="InterPro" id="IPR026449">
    <property type="entry name" value="GRASP_SAV_5884"/>
</dbReference>
<dbReference type="STRING" id="910347.SAMN05421773_103321"/>
<organism evidence="2 3">
    <name type="scientific">Streptomyces aidingensis</name>
    <dbReference type="NCBI Taxonomy" id="910347"/>
    <lineage>
        <taxon>Bacteria</taxon>
        <taxon>Bacillati</taxon>
        <taxon>Actinomycetota</taxon>
        <taxon>Actinomycetes</taxon>
        <taxon>Kitasatosporales</taxon>
        <taxon>Streptomycetaceae</taxon>
        <taxon>Streptomyces</taxon>
    </lineage>
</organism>
<dbReference type="OrthoDB" id="9794735at2"/>
<dbReference type="Gene3D" id="3.30.470.20">
    <property type="entry name" value="ATP-grasp fold, B domain"/>
    <property type="match status" value="1"/>
</dbReference>
<dbReference type="NCBIfam" id="TIGR04187">
    <property type="entry name" value="GRASP_SAV_5884"/>
    <property type="match status" value="1"/>
</dbReference>
<dbReference type="SUPFAM" id="SSF56059">
    <property type="entry name" value="Glutathione synthetase ATP-binding domain-like"/>
    <property type="match status" value="1"/>
</dbReference>
<dbReference type="AlphaFoldDB" id="A0A1I1J8D3"/>
<accession>A0A1I1J8D3</accession>
<sequence>MTVLVLTRHTMDATADMVITELTARGVSLVRLDPADFPGTLTISARLDPGQDRWQGVWRGEHRDLDLSTVRAVYYRRPGRFQFDPRMNQDALRWADSEARAAVGGVLSSLRCTWINHPWRNAWAAVAPYALAQAARCGLTIPATLITSDPQEAREFISALPGAVAAYKAIGPTHPGVHDGRRLALWTSKVRPQEITDAVSLTAHQFQQWIDKAYEVRATCVGRRTFAAEIHAGSDASRIDFRRDYDSLTYRECTVPGTVVAGLHRLMDTFGLRYLACDFLVNQNNDWFLVDINPGGQYGFIPDLRDPITHAIADELEGKTTA</sequence>
<dbReference type="Proteomes" id="UP000199207">
    <property type="component" value="Unassembled WGS sequence"/>
</dbReference>
<dbReference type="RefSeq" id="WP_093838131.1">
    <property type="nucleotide sequence ID" value="NZ_FOLM01000003.1"/>
</dbReference>